<accession>A0A077LYR1</accession>
<feature type="transmembrane region" description="Helical" evidence="1">
    <location>
        <begin position="42"/>
        <end position="61"/>
    </location>
</feature>
<dbReference type="EMBL" id="CAJB01000334">
    <property type="protein sequence ID" value="CCH79048.1"/>
    <property type="molecule type" value="Genomic_DNA"/>
</dbReference>
<keyword evidence="1" id="KW-0472">Membrane</keyword>
<proteinExistence type="predicted"/>
<keyword evidence="1" id="KW-1133">Transmembrane helix</keyword>
<evidence type="ECO:0000256" key="1">
    <source>
        <dbReference type="SAM" id="Phobius"/>
    </source>
</evidence>
<sequence length="76" mass="8534">MEITFHVNPVSAVVFLVIGVGVYLYARATPAVLIRWFGRTPISLALFCTLLPFPFLLVFLWDASRRGSRQKPDPNA</sequence>
<dbReference type="RefSeq" id="WP_048549683.1">
    <property type="nucleotide sequence ID" value="NZ_HF570958.1"/>
</dbReference>
<dbReference type="AlphaFoldDB" id="A0A077LYR1"/>
<protein>
    <submittedName>
        <fullName evidence="2">Uncharacterized protein</fullName>
    </submittedName>
</protein>
<organism evidence="2 3">
    <name type="scientific">Nostocoides japonicum T1-X7</name>
    <dbReference type="NCBI Taxonomy" id="1194083"/>
    <lineage>
        <taxon>Bacteria</taxon>
        <taxon>Bacillati</taxon>
        <taxon>Actinomycetota</taxon>
        <taxon>Actinomycetes</taxon>
        <taxon>Micrococcales</taxon>
        <taxon>Intrasporangiaceae</taxon>
        <taxon>Nostocoides</taxon>
    </lineage>
</organism>
<evidence type="ECO:0000313" key="2">
    <source>
        <dbReference type="EMBL" id="CCH79048.1"/>
    </source>
</evidence>
<evidence type="ECO:0000313" key="3">
    <source>
        <dbReference type="Proteomes" id="UP000035721"/>
    </source>
</evidence>
<gene>
    <name evidence="2" type="ORF">BN12_40018</name>
</gene>
<keyword evidence="1" id="KW-0812">Transmembrane</keyword>
<name>A0A077LYR1_9MICO</name>
<dbReference type="Proteomes" id="UP000035721">
    <property type="component" value="Unassembled WGS sequence"/>
</dbReference>
<feature type="transmembrane region" description="Helical" evidence="1">
    <location>
        <begin position="7"/>
        <end position="26"/>
    </location>
</feature>
<reference evidence="2 3" key="1">
    <citation type="journal article" date="2013" name="ISME J.">
        <title>A metabolic model for members of the genus Tetrasphaera involved in enhanced biological phosphorus removal.</title>
        <authorList>
            <person name="Kristiansen R."/>
            <person name="Nguyen H.T.T."/>
            <person name="Saunders A.M."/>
            <person name="Nielsen J.L."/>
            <person name="Wimmer R."/>
            <person name="Le V.Q."/>
            <person name="McIlroy S.J."/>
            <person name="Petrovski S."/>
            <person name="Seviour R.J."/>
            <person name="Calteau A."/>
            <person name="Nielsen K.L."/>
            <person name="Nielsen P.H."/>
        </authorList>
    </citation>
    <scope>NUCLEOTIDE SEQUENCE [LARGE SCALE GENOMIC DNA]</scope>
    <source>
        <strain evidence="2 3">T1-X7</strain>
    </source>
</reference>
<comment type="caution">
    <text evidence="2">The sequence shown here is derived from an EMBL/GenBank/DDBJ whole genome shotgun (WGS) entry which is preliminary data.</text>
</comment>
<keyword evidence="3" id="KW-1185">Reference proteome</keyword>